<evidence type="ECO:0000256" key="11">
    <source>
        <dbReference type="ARBA" id="ARBA00023211"/>
    </source>
</evidence>
<sequence>MRIAVEGCCHGELDKIYETIGYLERKEGIKVDVLLCCGDFQAVRNEGDLKCMAVPLKYRHMQTFYKYYSGEKKAPVLTIFIGGNHEASNHLQELPYGGWVAPNIYYLGYAGVVRYRGIRIGGLSGIFKTHDYRKGHYEFPPYSQETLRSVYHIRNSDVFKLKQIRMPMDVFMTHDWPRGIYHYGSTEQLLRKKKFLREEVESGTLGSPAAAELLNHLQPGYWFSAHLHVKFAAVMQHEARGNAAPKTTKFLSLDKCLPHRDFLQVVEIADRPGSSEKLEYDPEWLAILKATTRLQKPSPNIWHPPENNGLHTRWDYSASEEAMMEIPHAPPAYCTNSQTTELCATLGLVDIYALAGQSAQNSTSWRGEGANEEEDEDNQSSGSVDEPSEYPTDTSVLSNSYNPDEITIEDEWEEEEEAEEKDGEDVKKPGTDAVVPEAPVGAQDSDRDSSPQREAIGRLVLPPPRTASKSDEASDLPVGHPPPSTPFSSCFSQTSSEEEGATPPARVPKRPSGETKESFTPTGSTPRIKRRNQTIYAAVDDEES</sequence>
<protein>
    <recommendedName>
        <fullName evidence="14">Lariat debranching enzyme C-terminal domain-containing protein</fullName>
    </recommendedName>
</protein>
<reference evidence="15 16" key="1">
    <citation type="submission" date="2020-02" db="EMBL/GenBank/DDBJ databases">
        <title>A chromosome-scale genome assembly of the black bullhead catfish (Ameiurus melas).</title>
        <authorList>
            <person name="Wen M."/>
            <person name="Zham M."/>
            <person name="Cabau C."/>
            <person name="Klopp C."/>
            <person name="Donnadieu C."/>
            <person name="Roques C."/>
            <person name="Bouchez O."/>
            <person name="Lampietro C."/>
            <person name="Jouanno E."/>
            <person name="Herpin A."/>
            <person name="Louis A."/>
            <person name="Berthelot C."/>
            <person name="Parey E."/>
            <person name="Roest-Crollius H."/>
            <person name="Braasch I."/>
            <person name="Postlethwait J."/>
            <person name="Robinson-Rechavi M."/>
            <person name="Echchiki A."/>
            <person name="Begum T."/>
            <person name="Montfort J."/>
            <person name="Schartl M."/>
            <person name="Bobe J."/>
            <person name="Guiguen Y."/>
        </authorList>
    </citation>
    <scope>NUCLEOTIDE SEQUENCE [LARGE SCALE GENOMIC DNA]</scope>
    <source>
        <strain evidence="15">M_S1</strain>
        <tissue evidence="15">Blood</tissue>
    </source>
</reference>
<evidence type="ECO:0000259" key="14">
    <source>
        <dbReference type="SMART" id="SM01124"/>
    </source>
</evidence>
<dbReference type="Proteomes" id="UP000593565">
    <property type="component" value="Unassembled WGS sequence"/>
</dbReference>
<evidence type="ECO:0000256" key="3">
    <source>
        <dbReference type="ARBA" id="ARBA00001954"/>
    </source>
</evidence>
<gene>
    <name evidence="15" type="ORF">AMELA_G00089180</name>
</gene>
<evidence type="ECO:0000256" key="9">
    <source>
        <dbReference type="ARBA" id="ARBA00022833"/>
    </source>
</evidence>
<evidence type="ECO:0000256" key="10">
    <source>
        <dbReference type="ARBA" id="ARBA00023004"/>
    </source>
</evidence>
<comment type="subcellular location">
    <subcellularLocation>
        <location evidence="4">Nucleus</location>
    </subcellularLocation>
</comment>
<feature type="compositionally biased region" description="Polar residues" evidence="13">
    <location>
        <begin position="391"/>
        <end position="402"/>
    </location>
</feature>
<keyword evidence="9" id="KW-0862">Zinc</keyword>
<dbReference type="SUPFAM" id="SSF56300">
    <property type="entry name" value="Metallo-dependent phosphatases"/>
    <property type="match status" value="1"/>
</dbReference>
<proteinExistence type="inferred from homology"/>
<dbReference type="GO" id="GO:0000398">
    <property type="term" value="P:mRNA splicing, via spliceosome"/>
    <property type="evidence" value="ECO:0007669"/>
    <property type="project" value="TreeGrafter"/>
</dbReference>
<name>A0A7J6AY43_AMEME</name>
<dbReference type="InterPro" id="IPR029052">
    <property type="entry name" value="Metallo-depent_PP-like"/>
</dbReference>
<feature type="compositionally biased region" description="Low complexity" evidence="13">
    <location>
        <begin position="486"/>
        <end position="495"/>
    </location>
</feature>
<keyword evidence="10" id="KW-0408">Iron</keyword>
<evidence type="ECO:0000313" key="15">
    <source>
        <dbReference type="EMBL" id="KAF4086861.1"/>
    </source>
</evidence>
<dbReference type="GO" id="GO:0008419">
    <property type="term" value="F:RNA lariat debranching enzyme activity"/>
    <property type="evidence" value="ECO:0007669"/>
    <property type="project" value="TreeGrafter"/>
</dbReference>
<dbReference type="PANTHER" id="PTHR12849">
    <property type="entry name" value="RNA LARIAT DEBRANCHING ENZYME"/>
    <property type="match status" value="1"/>
</dbReference>
<evidence type="ECO:0000256" key="12">
    <source>
        <dbReference type="ARBA" id="ARBA00023242"/>
    </source>
</evidence>
<keyword evidence="11" id="KW-0464">Manganese</keyword>
<comment type="cofactor">
    <cofactor evidence="1">
        <name>Mn(2+)</name>
        <dbReference type="ChEBI" id="CHEBI:29035"/>
    </cofactor>
</comment>
<keyword evidence="8" id="KW-0378">Hydrolase</keyword>
<comment type="cofactor">
    <cofactor evidence="3">
        <name>Fe(2+)</name>
        <dbReference type="ChEBI" id="CHEBI:29033"/>
    </cofactor>
</comment>
<dbReference type="Pfam" id="PF00149">
    <property type="entry name" value="Metallophos"/>
    <property type="match status" value="1"/>
</dbReference>
<organism evidence="15 16">
    <name type="scientific">Ameiurus melas</name>
    <name type="common">Black bullhead</name>
    <name type="synonym">Silurus melas</name>
    <dbReference type="NCBI Taxonomy" id="219545"/>
    <lineage>
        <taxon>Eukaryota</taxon>
        <taxon>Metazoa</taxon>
        <taxon>Chordata</taxon>
        <taxon>Craniata</taxon>
        <taxon>Vertebrata</taxon>
        <taxon>Euteleostomi</taxon>
        <taxon>Actinopterygii</taxon>
        <taxon>Neopterygii</taxon>
        <taxon>Teleostei</taxon>
        <taxon>Ostariophysi</taxon>
        <taxon>Siluriformes</taxon>
        <taxon>Ictaluridae</taxon>
        <taxon>Ameiurus</taxon>
    </lineage>
</organism>
<keyword evidence="7" id="KW-0479">Metal-binding</keyword>
<dbReference type="GO" id="GO:0005634">
    <property type="term" value="C:nucleus"/>
    <property type="evidence" value="ECO:0007669"/>
    <property type="project" value="UniProtKB-SubCell"/>
</dbReference>
<keyword evidence="12" id="KW-0539">Nucleus</keyword>
<evidence type="ECO:0000256" key="13">
    <source>
        <dbReference type="SAM" id="MobiDB-lite"/>
    </source>
</evidence>
<dbReference type="SMART" id="SM01124">
    <property type="entry name" value="DBR1"/>
    <property type="match status" value="1"/>
</dbReference>
<dbReference type="InterPro" id="IPR004843">
    <property type="entry name" value="Calcineurin-like_PHP"/>
</dbReference>
<evidence type="ECO:0000256" key="5">
    <source>
        <dbReference type="ARBA" id="ARBA00006045"/>
    </source>
</evidence>
<dbReference type="PANTHER" id="PTHR12849:SF0">
    <property type="entry name" value="LARIAT DEBRANCHING ENZYME"/>
    <property type="match status" value="1"/>
</dbReference>
<comment type="caution">
    <text evidence="15">The sequence shown here is derived from an EMBL/GenBank/DDBJ whole genome shotgun (WGS) entry which is preliminary data.</text>
</comment>
<dbReference type="OrthoDB" id="407609at2759"/>
<feature type="domain" description="Lariat debranching enzyme C-terminal" evidence="14">
    <location>
        <begin position="235"/>
        <end position="352"/>
    </location>
</feature>
<dbReference type="InterPro" id="IPR007708">
    <property type="entry name" value="DBR1_C"/>
</dbReference>
<feature type="region of interest" description="Disordered" evidence="13">
    <location>
        <begin position="359"/>
        <end position="544"/>
    </location>
</feature>
<evidence type="ECO:0000256" key="8">
    <source>
        <dbReference type="ARBA" id="ARBA00022801"/>
    </source>
</evidence>
<evidence type="ECO:0000256" key="1">
    <source>
        <dbReference type="ARBA" id="ARBA00001936"/>
    </source>
</evidence>
<dbReference type="FunFam" id="3.60.21.10:FF:000035">
    <property type="entry name" value="Lariat debranching enzyme"/>
    <property type="match status" value="1"/>
</dbReference>
<evidence type="ECO:0000256" key="2">
    <source>
        <dbReference type="ARBA" id="ARBA00001947"/>
    </source>
</evidence>
<keyword evidence="16" id="KW-1185">Reference proteome</keyword>
<evidence type="ECO:0000313" key="16">
    <source>
        <dbReference type="Proteomes" id="UP000593565"/>
    </source>
</evidence>
<keyword evidence="6" id="KW-0507">mRNA processing</keyword>
<evidence type="ECO:0000256" key="4">
    <source>
        <dbReference type="ARBA" id="ARBA00004123"/>
    </source>
</evidence>
<evidence type="ECO:0000256" key="6">
    <source>
        <dbReference type="ARBA" id="ARBA00022664"/>
    </source>
</evidence>
<dbReference type="Pfam" id="PF05011">
    <property type="entry name" value="DBR1"/>
    <property type="match status" value="1"/>
</dbReference>
<dbReference type="GO" id="GO:0046872">
    <property type="term" value="F:metal ion binding"/>
    <property type="evidence" value="ECO:0007669"/>
    <property type="project" value="UniProtKB-KW"/>
</dbReference>
<feature type="compositionally biased region" description="Acidic residues" evidence="13">
    <location>
        <begin position="406"/>
        <end position="423"/>
    </location>
</feature>
<dbReference type="EMBL" id="JAAGNN010000007">
    <property type="protein sequence ID" value="KAF4086861.1"/>
    <property type="molecule type" value="Genomic_DNA"/>
</dbReference>
<evidence type="ECO:0000256" key="7">
    <source>
        <dbReference type="ARBA" id="ARBA00022723"/>
    </source>
</evidence>
<comment type="similarity">
    <text evidence="5">Belongs to the lariat debranching enzyme family.</text>
</comment>
<comment type="cofactor">
    <cofactor evidence="2">
        <name>Zn(2+)</name>
        <dbReference type="ChEBI" id="CHEBI:29105"/>
    </cofactor>
</comment>
<accession>A0A7J6AY43</accession>
<dbReference type="AlphaFoldDB" id="A0A7J6AY43"/>
<dbReference type="CDD" id="cd00844">
    <property type="entry name" value="MPP_Dbr1_N"/>
    <property type="match status" value="1"/>
</dbReference>
<dbReference type="InterPro" id="IPR041816">
    <property type="entry name" value="Dbr1_N"/>
</dbReference>